<proteinExistence type="predicted"/>
<gene>
    <name evidence="1" type="ORF">WKI71_01475</name>
</gene>
<evidence type="ECO:0000313" key="2">
    <source>
        <dbReference type="Proteomes" id="UP001376459"/>
    </source>
</evidence>
<comment type="caution">
    <text evidence="1">The sequence shown here is derived from an EMBL/GenBank/DDBJ whole genome shotgun (WGS) entry which is preliminary data.</text>
</comment>
<dbReference type="EMBL" id="JBBKAK010000001">
    <property type="protein sequence ID" value="MEJ8667724.1"/>
    <property type="molecule type" value="Genomic_DNA"/>
</dbReference>
<keyword evidence="2" id="KW-1185">Reference proteome</keyword>
<name>A0ABU8UFN1_9ACTN</name>
<dbReference type="Proteomes" id="UP001376459">
    <property type="component" value="Unassembled WGS sequence"/>
</dbReference>
<sequence>MTYTIDELLMRSHGEWLAAESKLTFETRPFIDGTFTDATSGDSFTSVSPRDGAVLTEVQAAWQ</sequence>
<reference evidence="1 2" key="1">
    <citation type="submission" date="2024-03" db="EMBL/GenBank/DDBJ databases">
        <title>Novel Streptomyces species of biotechnological and ecological value are a feature of Machair soil.</title>
        <authorList>
            <person name="Prole J.R."/>
            <person name="Goodfellow M."/>
            <person name="Allenby N."/>
            <person name="Ward A.C."/>
        </authorList>
    </citation>
    <scope>NUCLEOTIDE SEQUENCE [LARGE SCALE GENOMIC DNA]</scope>
    <source>
        <strain evidence="1 2">MS1.AVA.1</strain>
    </source>
</reference>
<dbReference type="InterPro" id="IPR016162">
    <property type="entry name" value="Ald_DH_N"/>
</dbReference>
<accession>A0ABU8UFN1</accession>
<organism evidence="1 2">
    <name type="scientific">Streptomyces machairae</name>
    <dbReference type="NCBI Taxonomy" id="3134109"/>
    <lineage>
        <taxon>Bacteria</taxon>
        <taxon>Bacillati</taxon>
        <taxon>Actinomycetota</taxon>
        <taxon>Actinomycetes</taxon>
        <taxon>Kitasatosporales</taxon>
        <taxon>Streptomycetaceae</taxon>
        <taxon>Streptomyces</taxon>
    </lineage>
</organism>
<protein>
    <submittedName>
        <fullName evidence="1">Uncharacterized protein</fullName>
    </submittedName>
</protein>
<dbReference type="Gene3D" id="3.40.605.10">
    <property type="entry name" value="Aldehyde Dehydrogenase, Chain A, domain 1"/>
    <property type="match status" value="1"/>
</dbReference>
<evidence type="ECO:0000313" key="1">
    <source>
        <dbReference type="EMBL" id="MEJ8667724.1"/>
    </source>
</evidence>